<sequence length="258" mass="27935">EEQRLARAARESLEHAIASVEERETVERAKLAREAQEIFATLYGKLMMSWQGMVMGTRSPSESRTMVFPAVTTSNDDSGWGEDDEFEEINMSHFKREVYSPHRGSSYGAVYPSTPLSTLSGCTQLQTPASAQRDAPMTRRTHTPSATPLPGAQGVGVVATAATVLDRQARGVGFRKKSPPVRVATGSAALTPVHQSHGCISRSSSLSIPYSAAANPSLARPRPRPAAPQSVFSSPGAAGKQPKRQVQIEDDDKWDDDW</sequence>
<dbReference type="GeneID" id="22577981"/>
<feature type="compositionally biased region" description="Acidic residues" evidence="1">
    <location>
        <begin position="248"/>
        <end position="258"/>
    </location>
</feature>
<reference evidence="2" key="1">
    <citation type="journal article" date="2015" name="Sci. Rep.">
        <title>The genome of Leishmania panamensis: insights into genomics of the L. (Viannia) subgenus.</title>
        <authorList>
            <person name="Llanes A."/>
            <person name="Restrepo C.M."/>
            <person name="Vecchio G.D."/>
            <person name="Anguizola F.J."/>
            <person name="Lleonart R."/>
        </authorList>
    </citation>
    <scope>NUCLEOTIDE SEQUENCE [LARGE SCALE GENOMIC DNA]</scope>
    <source>
        <strain evidence="2">MHOM/PA/94/PSC-1</strain>
    </source>
</reference>
<dbReference type="RefSeq" id="XP_010701925.1">
    <property type="nucleotide sequence ID" value="XM_010703623.1"/>
</dbReference>
<dbReference type="EMBL" id="CP009401">
    <property type="protein sequence ID" value="AIO01125.1"/>
    <property type="molecule type" value="Genomic_DNA"/>
</dbReference>
<gene>
    <name evidence="2" type="ORF">LPMP_322400</name>
</gene>
<name>A0A088S0S1_LEIPA</name>
<dbReference type="OrthoDB" id="267976at2759"/>
<dbReference type="VEuPathDB" id="TriTrypDB:LPAL13_320030000"/>
<dbReference type="KEGG" id="lpan:LPMP_322400"/>
<protein>
    <submittedName>
        <fullName evidence="2">Membrane associated protein-like protein</fullName>
    </submittedName>
</protein>
<evidence type="ECO:0000313" key="2">
    <source>
        <dbReference type="EMBL" id="AIO01125.1"/>
    </source>
</evidence>
<feature type="region of interest" description="Disordered" evidence="1">
    <location>
        <begin position="128"/>
        <end position="153"/>
    </location>
</feature>
<dbReference type="VEuPathDB" id="TriTrypDB:LPMP_322400"/>
<evidence type="ECO:0000256" key="1">
    <source>
        <dbReference type="SAM" id="MobiDB-lite"/>
    </source>
</evidence>
<proteinExistence type="predicted"/>
<dbReference type="AlphaFoldDB" id="A0A088S0S1"/>
<accession>A0A088S0S1</accession>
<feature type="non-terminal residue" evidence="2">
    <location>
        <position position="1"/>
    </location>
</feature>
<organism evidence="2">
    <name type="scientific">Leishmania panamensis</name>
    <dbReference type="NCBI Taxonomy" id="5679"/>
    <lineage>
        <taxon>Eukaryota</taxon>
        <taxon>Discoba</taxon>
        <taxon>Euglenozoa</taxon>
        <taxon>Kinetoplastea</taxon>
        <taxon>Metakinetoplastina</taxon>
        <taxon>Trypanosomatida</taxon>
        <taxon>Trypanosomatidae</taxon>
        <taxon>Leishmaniinae</taxon>
        <taxon>Leishmania</taxon>
        <taxon>Leishmania guyanensis species complex</taxon>
    </lineage>
</organism>
<feature type="region of interest" description="Disordered" evidence="1">
    <location>
        <begin position="213"/>
        <end position="258"/>
    </location>
</feature>